<dbReference type="RefSeq" id="WP_109968333.1">
    <property type="nucleotide sequence ID" value="NZ_CP176093.1"/>
</dbReference>
<accession>A0A2V2NB75</accession>
<dbReference type="GeneID" id="97548472"/>
<name>A0A2V2NB75_9EURY</name>
<proteinExistence type="predicted"/>
<dbReference type="OrthoDB" id="114858at2157"/>
<dbReference type="AlphaFoldDB" id="A0A2V2NB75"/>
<evidence type="ECO:0000313" key="2">
    <source>
        <dbReference type="Proteomes" id="UP000245657"/>
    </source>
</evidence>
<dbReference type="EMBL" id="QGMY01000006">
    <property type="protein sequence ID" value="PWR72821.1"/>
    <property type="molecule type" value="Genomic_DNA"/>
</dbReference>
<gene>
    <name evidence="1" type="ORF">DK846_07690</name>
</gene>
<reference evidence="1 2" key="1">
    <citation type="submission" date="2018-05" db="EMBL/GenBank/DDBJ databases">
        <title>Draft genome of Methanospirillum lacunae Ki8-1.</title>
        <authorList>
            <person name="Dueholm M.S."/>
            <person name="Nielsen P.H."/>
            <person name="Bakmann L.F."/>
            <person name="Otzen D.E."/>
        </authorList>
    </citation>
    <scope>NUCLEOTIDE SEQUENCE [LARGE SCALE GENOMIC DNA]</scope>
    <source>
        <strain evidence="1 2">Ki8-1</strain>
    </source>
</reference>
<protein>
    <submittedName>
        <fullName evidence="1">Uncharacterized protein</fullName>
    </submittedName>
</protein>
<keyword evidence="2" id="KW-1185">Reference proteome</keyword>
<organism evidence="1 2">
    <name type="scientific">Methanospirillum lacunae</name>
    <dbReference type="NCBI Taxonomy" id="668570"/>
    <lineage>
        <taxon>Archaea</taxon>
        <taxon>Methanobacteriati</taxon>
        <taxon>Methanobacteriota</taxon>
        <taxon>Stenosarchaea group</taxon>
        <taxon>Methanomicrobia</taxon>
        <taxon>Methanomicrobiales</taxon>
        <taxon>Methanospirillaceae</taxon>
        <taxon>Methanospirillum</taxon>
    </lineage>
</organism>
<sequence>MSRRVAEAVFQGLFLLCEIRGVLRETAPHHRLSADQKAKTAKTLEKLEKQINILKEELVS</sequence>
<comment type="caution">
    <text evidence="1">The sequence shown here is derived from an EMBL/GenBank/DDBJ whole genome shotgun (WGS) entry which is preliminary data.</text>
</comment>
<evidence type="ECO:0000313" key="1">
    <source>
        <dbReference type="EMBL" id="PWR72821.1"/>
    </source>
</evidence>
<dbReference type="Proteomes" id="UP000245657">
    <property type="component" value="Unassembled WGS sequence"/>
</dbReference>